<dbReference type="GO" id="GO:0005524">
    <property type="term" value="F:ATP binding"/>
    <property type="evidence" value="ECO:0007669"/>
    <property type="project" value="InterPro"/>
</dbReference>
<dbReference type="OrthoDB" id="346907at2759"/>
<dbReference type="GO" id="GO:0004674">
    <property type="term" value="F:protein serine/threonine kinase activity"/>
    <property type="evidence" value="ECO:0007669"/>
    <property type="project" value="TreeGrafter"/>
</dbReference>
<dbReference type="Gene3D" id="1.10.510.10">
    <property type="entry name" value="Transferase(Phosphotransferase) domain 1"/>
    <property type="match status" value="1"/>
</dbReference>
<sequence length="263" mass="30025">MLQRLNKELDIWKCLDHRHILPLFGVCHDMGRYASMVSPWMRNGNAAKYFERRHERECFVLSSGLKILREVAAGLEYLHMFNPPVIHGDLKASNILISDDGQALLSDFGISTLIEDATGSSCWSSSSCLGSVRWMAFELVKPEEEEHSQLTTWCDIWSFGSTMLEILSGKLPYSHRKNDIQVFFEVSRGIRPHRDGTEIPHEIWSFISSCWSDTPAQRPTATEVRSFVDKTYRDARRMGLVMGNVPTVQRHNSTDIGSDFLDL</sequence>
<keyword evidence="2" id="KW-0808">Transferase</keyword>
<dbReference type="PROSITE" id="PS50011">
    <property type="entry name" value="PROTEIN_KINASE_DOM"/>
    <property type="match status" value="1"/>
</dbReference>
<dbReference type="InParanoid" id="A0A0H2S331"/>
<evidence type="ECO:0000313" key="2">
    <source>
        <dbReference type="EMBL" id="KLO18710.1"/>
    </source>
</evidence>
<dbReference type="SMART" id="SM00220">
    <property type="entry name" value="S_TKc"/>
    <property type="match status" value="1"/>
</dbReference>
<dbReference type="InterPro" id="IPR051681">
    <property type="entry name" value="Ser/Thr_Kinases-Pseudokinases"/>
</dbReference>
<dbReference type="PROSITE" id="PS00108">
    <property type="entry name" value="PROTEIN_KINASE_ST"/>
    <property type="match status" value="1"/>
</dbReference>
<dbReference type="InterPro" id="IPR000719">
    <property type="entry name" value="Prot_kinase_dom"/>
</dbReference>
<dbReference type="Pfam" id="PF07714">
    <property type="entry name" value="PK_Tyr_Ser-Thr"/>
    <property type="match status" value="1"/>
</dbReference>
<accession>A0A0H2S331</accession>
<protein>
    <submittedName>
        <fullName evidence="2">Kinase-like protein</fullName>
    </submittedName>
</protein>
<dbReference type="PANTHER" id="PTHR44329">
    <property type="entry name" value="SERINE/THREONINE-PROTEIN KINASE TNNI3K-RELATED"/>
    <property type="match status" value="1"/>
</dbReference>
<keyword evidence="3" id="KW-1185">Reference proteome</keyword>
<dbReference type="Proteomes" id="UP000053477">
    <property type="component" value="Unassembled WGS sequence"/>
</dbReference>
<reference evidence="2 3" key="1">
    <citation type="submission" date="2015-04" db="EMBL/GenBank/DDBJ databases">
        <title>Complete genome sequence of Schizopora paradoxa KUC8140, a cosmopolitan wood degrader in East Asia.</title>
        <authorList>
            <consortium name="DOE Joint Genome Institute"/>
            <person name="Min B."/>
            <person name="Park H."/>
            <person name="Jang Y."/>
            <person name="Kim J.-J."/>
            <person name="Kim K.H."/>
            <person name="Pangilinan J."/>
            <person name="Lipzen A."/>
            <person name="Riley R."/>
            <person name="Grigoriev I.V."/>
            <person name="Spatafora J.W."/>
            <person name="Choi I.-G."/>
        </authorList>
    </citation>
    <scope>NUCLEOTIDE SEQUENCE [LARGE SCALE GENOMIC DNA]</scope>
    <source>
        <strain evidence="2 3">KUC8140</strain>
    </source>
</reference>
<feature type="domain" description="Protein kinase" evidence="1">
    <location>
        <begin position="1"/>
        <end position="228"/>
    </location>
</feature>
<proteinExistence type="predicted"/>
<evidence type="ECO:0000313" key="3">
    <source>
        <dbReference type="Proteomes" id="UP000053477"/>
    </source>
</evidence>
<dbReference type="SUPFAM" id="SSF56112">
    <property type="entry name" value="Protein kinase-like (PK-like)"/>
    <property type="match status" value="1"/>
</dbReference>
<dbReference type="InterPro" id="IPR001245">
    <property type="entry name" value="Ser-Thr/Tyr_kinase_cat_dom"/>
</dbReference>
<name>A0A0H2S331_9AGAM</name>
<dbReference type="PIRSF" id="PIRSF000654">
    <property type="entry name" value="Integrin-linked_kinase"/>
    <property type="match status" value="1"/>
</dbReference>
<dbReference type="EMBL" id="KQ085892">
    <property type="protein sequence ID" value="KLO18710.1"/>
    <property type="molecule type" value="Genomic_DNA"/>
</dbReference>
<dbReference type="InterPro" id="IPR008271">
    <property type="entry name" value="Ser/Thr_kinase_AS"/>
</dbReference>
<gene>
    <name evidence="2" type="ORF">SCHPADRAFT_819334</name>
</gene>
<evidence type="ECO:0000259" key="1">
    <source>
        <dbReference type="PROSITE" id="PS50011"/>
    </source>
</evidence>
<dbReference type="STRING" id="27342.A0A0H2S331"/>
<keyword evidence="2" id="KW-0418">Kinase</keyword>
<dbReference type="AlphaFoldDB" id="A0A0H2S331"/>
<dbReference type="PANTHER" id="PTHR44329:SF214">
    <property type="entry name" value="PROTEIN KINASE DOMAIN-CONTAINING PROTEIN"/>
    <property type="match status" value="1"/>
</dbReference>
<dbReference type="InterPro" id="IPR011009">
    <property type="entry name" value="Kinase-like_dom_sf"/>
</dbReference>
<organism evidence="2 3">
    <name type="scientific">Schizopora paradoxa</name>
    <dbReference type="NCBI Taxonomy" id="27342"/>
    <lineage>
        <taxon>Eukaryota</taxon>
        <taxon>Fungi</taxon>
        <taxon>Dikarya</taxon>
        <taxon>Basidiomycota</taxon>
        <taxon>Agaricomycotina</taxon>
        <taxon>Agaricomycetes</taxon>
        <taxon>Hymenochaetales</taxon>
        <taxon>Schizoporaceae</taxon>
        <taxon>Schizopora</taxon>
    </lineage>
</organism>